<keyword evidence="7" id="KW-1185">Reference proteome</keyword>
<feature type="disulfide bond" evidence="2">
    <location>
        <begin position="33"/>
        <end position="45"/>
    </location>
</feature>
<evidence type="ECO:0000256" key="2">
    <source>
        <dbReference type="PROSITE-ProRule" id="PRU00261"/>
    </source>
</evidence>
<evidence type="ECO:0000256" key="4">
    <source>
        <dbReference type="SAM" id="SignalP"/>
    </source>
</evidence>
<accession>A0AAD4H726</accession>
<evidence type="ECO:0000313" key="6">
    <source>
        <dbReference type="EMBL" id="KAG0275301.1"/>
    </source>
</evidence>
<dbReference type="AlphaFoldDB" id="A0AAD4H726"/>
<feature type="signal peptide" evidence="4">
    <location>
        <begin position="1"/>
        <end position="23"/>
    </location>
</feature>
<organism evidence="6 7">
    <name type="scientific">Linnemannia exigua</name>
    <dbReference type="NCBI Taxonomy" id="604196"/>
    <lineage>
        <taxon>Eukaryota</taxon>
        <taxon>Fungi</taxon>
        <taxon>Fungi incertae sedis</taxon>
        <taxon>Mucoromycota</taxon>
        <taxon>Mortierellomycotina</taxon>
        <taxon>Mortierellomycetes</taxon>
        <taxon>Mortierellales</taxon>
        <taxon>Mortierellaceae</taxon>
        <taxon>Linnemannia</taxon>
    </lineage>
</organism>
<dbReference type="GO" id="GO:0008061">
    <property type="term" value="F:chitin binding"/>
    <property type="evidence" value="ECO:0007669"/>
    <property type="project" value="UniProtKB-UniRule"/>
</dbReference>
<feature type="chain" id="PRO_5042203674" description="Chitin-binding type-1 domain-containing protein" evidence="4">
    <location>
        <begin position="24"/>
        <end position="172"/>
    </location>
</feature>
<feature type="region of interest" description="Disordered" evidence="3">
    <location>
        <begin position="121"/>
        <end position="148"/>
    </location>
</feature>
<evidence type="ECO:0000259" key="5">
    <source>
        <dbReference type="PROSITE" id="PS50941"/>
    </source>
</evidence>
<keyword evidence="4" id="KW-0732">Signal</keyword>
<name>A0AAD4H726_9FUNG</name>
<reference evidence="6" key="1">
    <citation type="journal article" date="2020" name="Fungal Divers.">
        <title>Resolving the Mortierellaceae phylogeny through synthesis of multi-gene phylogenetics and phylogenomics.</title>
        <authorList>
            <person name="Vandepol N."/>
            <person name="Liber J."/>
            <person name="Desiro A."/>
            <person name="Na H."/>
            <person name="Kennedy M."/>
            <person name="Barry K."/>
            <person name="Grigoriev I.V."/>
            <person name="Miller A.N."/>
            <person name="O'Donnell K."/>
            <person name="Stajich J.E."/>
            <person name="Bonito G."/>
        </authorList>
    </citation>
    <scope>NUCLEOTIDE SEQUENCE</scope>
    <source>
        <strain evidence="6">NRRL 28262</strain>
    </source>
</reference>
<comment type="caution">
    <text evidence="2">Lacks conserved residue(s) required for the propagation of feature annotation.</text>
</comment>
<dbReference type="CDD" id="cd00035">
    <property type="entry name" value="ChtBD1"/>
    <property type="match status" value="1"/>
</dbReference>
<comment type="caution">
    <text evidence="6">The sequence shown here is derived from an EMBL/GenBank/DDBJ whole genome shotgun (WGS) entry which is preliminary data.</text>
</comment>
<dbReference type="EMBL" id="JAAAIL010000495">
    <property type="protein sequence ID" value="KAG0275301.1"/>
    <property type="molecule type" value="Genomic_DNA"/>
</dbReference>
<keyword evidence="1 2" id="KW-0147">Chitin-binding</keyword>
<evidence type="ECO:0000256" key="3">
    <source>
        <dbReference type="SAM" id="MobiDB-lite"/>
    </source>
</evidence>
<dbReference type="InterPro" id="IPR001002">
    <property type="entry name" value="Chitin-bd_1"/>
</dbReference>
<protein>
    <recommendedName>
        <fullName evidence="5">Chitin-binding type-1 domain-containing protein</fullName>
    </recommendedName>
</protein>
<dbReference type="SMART" id="SM00270">
    <property type="entry name" value="ChtBD1"/>
    <property type="match status" value="1"/>
</dbReference>
<dbReference type="Gene3D" id="3.30.60.10">
    <property type="entry name" value="Endochitinase-like"/>
    <property type="match status" value="1"/>
</dbReference>
<gene>
    <name evidence="6" type="ORF">BGZ95_008942</name>
</gene>
<evidence type="ECO:0000256" key="1">
    <source>
        <dbReference type="ARBA" id="ARBA00022669"/>
    </source>
</evidence>
<dbReference type="InterPro" id="IPR018371">
    <property type="entry name" value="Chitin-binding_1_CS"/>
</dbReference>
<feature type="domain" description="Chitin-binding type-1" evidence="5">
    <location>
        <begin position="23"/>
        <end position="66"/>
    </location>
</feature>
<dbReference type="SUPFAM" id="SSF57016">
    <property type="entry name" value="Plant lectins/antimicrobial peptides"/>
    <property type="match status" value="1"/>
</dbReference>
<feature type="disulfide bond" evidence="2">
    <location>
        <begin position="38"/>
        <end position="52"/>
    </location>
</feature>
<keyword evidence="2" id="KW-1015">Disulfide bond</keyword>
<dbReference type="PROSITE" id="PS50941">
    <property type="entry name" value="CHIT_BIND_I_2"/>
    <property type="match status" value="1"/>
</dbReference>
<sequence length="172" mass="17074">MHRTTTLIAIIVCSLGLLSFVAAQQCGPGVGNCVADNCCSASGFCGIGELYCGTGCQSGFGAPCVGGGGSTSPVPTTTPAVSPPILPTTTAGPTTPIAPTVPVVTTTTTTTTTDAVVTTTTTGGVAPSTSPQSTFQFQPTGKPSSGSHMQNKFGVESRLALVIVFLMGLLMI</sequence>
<dbReference type="InterPro" id="IPR036861">
    <property type="entry name" value="Endochitinase-like_sf"/>
</dbReference>
<dbReference type="Proteomes" id="UP001194580">
    <property type="component" value="Unassembled WGS sequence"/>
</dbReference>
<dbReference type="Pfam" id="PF00187">
    <property type="entry name" value="Chitin_bind_1"/>
    <property type="match status" value="1"/>
</dbReference>
<evidence type="ECO:0000313" key="7">
    <source>
        <dbReference type="Proteomes" id="UP001194580"/>
    </source>
</evidence>
<dbReference type="PROSITE" id="PS00026">
    <property type="entry name" value="CHIT_BIND_I_1"/>
    <property type="match status" value="1"/>
</dbReference>
<feature type="compositionally biased region" description="Polar residues" evidence="3">
    <location>
        <begin position="130"/>
        <end position="148"/>
    </location>
</feature>
<proteinExistence type="predicted"/>